<keyword evidence="2" id="KW-0812">Transmembrane</keyword>
<dbReference type="RefSeq" id="WP_274143861.1">
    <property type="nucleotide sequence ID" value="NZ_JAJUBB010000016.1"/>
</dbReference>
<dbReference type="InterPro" id="IPR000644">
    <property type="entry name" value="CBS_dom"/>
</dbReference>
<evidence type="ECO:0000313" key="5">
    <source>
        <dbReference type="Proteomes" id="UP001149821"/>
    </source>
</evidence>
<dbReference type="PROSITE" id="PS51371">
    <property type="entry name" value="CBS"/>
    <property type="match status" value="1"/>
</dbReference>
<name>A0ABT5QQM3_9GAMM</name>
<dbReference type="SUPFAM" id="SSF54631">
    <property type="entry name" value="CBS-domain pair"/>
    <property type="match status" value="1"/>
</dbReference>
<keyword evidence="1" id="KW-0129">CBS domain</keyword>
<proteinExistence type="predicted"/>
<feature type="domain" description="CBS" evidence="3">
    <location>
        <begin position="192"/>
        <end position="249"/>
    </location>
</feature>
<evidence type="ECO:0000256" key="1">
    <source>
        <dbReference type="PROSITE-ProRule" id="PRU00703"/>
    </source>
</evidence>
<dbReference type="InterPro" id="IPR046342">
    <property type="entry name" value="CBS_dom_sf"/>
</dbReference>
<gene>
    <name evidence="4" type="ORF">LRP49_18540</name>
</gene>
<reference evidence="4" key="1">
    <citation type="submission" date="2021-12" db="EMBL/GenBank/DDBJ databases">
        <title>Enterovibrio ZSDZ35 sp. nov. and Enterovibrio ZSDZ42 sp. nov., isolated from coastal seawater in Qingdao.</title>
        <authorList>
            <person name="Zhang P."/>
        </authorList>
    </citation>
    <scope>NUCLEOTIDE SEQUENCE</scope>
    <source>
        <strain evidence="4">ZSDZ35</strain>
    </source>
</reference>
<feature type="transmembrane region" description="Helical" evidence="2">
    <location>
        <begin position="22"/>
        <end position="42"/>
    </location>
</feature>
<comment type="caution">
    <text evidence="4">The sequence shown here is derived from an EMBL/GenBank/DDBJ whole genome shotgun (WGS) entry which is preliminary data.</text>
</comment>
<evidence type="ECO:0000256" key="2">
    <source>
        <dbReference type="SAM" id="Phobius"/>
    </source>
</evidence>
<dbReference type="EMBL" id="JAJUBB010000016">
    <property type="protein sequence ID" value="MDD1783169.1"/>
    <property type="molecule type" value="Genomic_DNA"/>
</dbReference>
<organism evidence="4 5">
    <name type="scientific">Enterovibrio qingdaonensis</name>
    <dbReference type="NCBI Taxonomy" id="2899818"/>
    <lineage>
        <taxon>Bacteria</taxon>
        <taxon>Pseudomonadati</taxon>
        <taxon>Pseudomonadota</taxon>
        <taxon>Gammaproteobacteria</taxon>
        <taxon>Vibrionales</taxon>
        <taxon>Vibrionaceae</taxon>
        <taxon>Enterovibrio</taxon>
    </lineage>
</organism>
<accession>A0ABT5QQM3</accession>
<keyword evidence="2" id="KW-0472">Membrane</keyword>
<evidence type="ECO:0000259" key="3">
    <source>
        <dbReference type="PROSITE" id="PS51371"/>
    </source>
</evidence>
<evidence type="ECO:0000313" key="4">
    <source>
        <dbReference type="EMBL" id="MDD1783169.1"/>
    </source>
</evidence>
<feature type="transmembrane region" description="Helical" evidence="2">
    <location>
        <begin position="54"/>
        <end position="74"/>
    </location>
</feature>
<keyword evidence="5" id="KW-1185">Reference proteome</keyword>
<protein>
    <recommendedName>
        <fullName evidence="3">CBS domain-containing protein</fullName>
    </recommendedName>
</protein>
<sequence length="249" mass="27330">MNSSLRGNGEKKEVRGMLAMRVSTYSIVLVGIVATVALLASPRGIKTAEIAMQLFNSILPLVGAWVGTVLAFYFTRDSFQAATEAAIETYASVAEKKLKPITATEAMRKLEGITKITADDFSLLKVKDIQHQMESAGVKRIPILDSQGKFVAIVHLQPISTYLLQVATDATQNVDEVTIGDMAMTENATVQMFKNSAVFISTDRSLYDAKIKMEDLEKCQDVFVTSSGDRKGSVVGWITNNRILKEIRE</sequence>
<dbReference type="Gene3D" id="3.10.580.10">
    <property type="entry name" value="CBS-domain"/>
    <property type="match status" value="1"/>
</dbReference>
<keyword evidence="2" id="KW-1133">Transmembrane helix</keyword>
<dbReference type="Proteomes" id="UP001149821">
    <property type="component" value="Unassembled WGS sequence"/>
</dbReference>